<comment type="caution">
    <text evidence="5">The sequence shown here is derived from an EMBL/GenBank/DDBJ whole genome shotgun (WGS) entry which is preliminary data.</text>
</comment>
<dbReference type="Gene3D" id="2.60.40.2500">
    <property type="match status" value="1"/>
</dbReference>
<evidence type="ECO:0000313" key="6">
    <source>
        <dbReference type="Proteomes" id="UP000245073"/>
    </source>
</evidence>
<evidence type="ECO:0000256" key="4">
    <source>
        <dbReference type="SAM" id="SignalP"/>
    </source>
</evidence>
<dbReference type="OrthoDB" id="9815808at2"/>
<sequence length="367" mass="38891">MSLPITRPGRALALLAALACAPLAAASSADPSGPQASHTHGPRPAVLPPVPRSGGPTPSVGAGRSGPGSGPQAATTALPAASLADAVQGVAPARQRLPRRRAEASLALARPLATLQRANAEARDGPASGVFVNSALYHAFEPGRLYAIHTSPRFLTTIALRPGEKLIAKAAGDTVRWVLGETEAGTGEAQQVIVLVKPMRGGLRTNLVLTTDQRTYLIDAVSTDSGAYTSVLSWTYPQEEAKARAADAARRAAGEQASEALRVQTAVPVERLDFRYLVTPLKGRAPPWTPVRVFDDGAKTYIEFPPDLAVREAPPVFLLDADDHAQLVNSRLLGRYLVVDRIIDRAELRLGDKKPVIVRLTRQGARR</sequence>
<keyword evidence="6" id="KW-1185">Reference proteome</keyword>
<dbReference type="CDD" id="cd06911">
    <property type="entry name" value="VirB9_CagX_TrbG"/>
    <property type="match status" value="1"/>
</dbReference>
<protein>
    <submittedName>
        <fullName evidence="5">P-type conjugative transfer protein TrbG</fullName>
    </submittedName>
</protein>
<dbReference type="NCBIfam" id="TIGR02775">
    <property type="entry name" value="TrbG_Ti"/>
    <property type="match status" value="1"/>
</dbReference>
<keyword evidence="2 4" id="KW-0732">Signal</keyword>
<comment type="similarity">
    <text evidence="1">Belongs to the TrbG/VirB9 family.</text>
</comment>
<dbReference type="InterPro" id="IPR014142">
    <property type="entry name" value="TrbG_Ti"/>
</dbReference>
<evidence type="ECO:0000313" key="5">
    <source>
        <dbReference type="EMBL" id="PVM88845.1"/>
    </source>
</evidence>
<gene>
    <name evidence="5" type="primary">trbG</name>
    <name evidence="5" type="ORF">DDF67_12770</name>
</gene>
<dbReference type="Proteomes" id="UP000245073">
    <property type="component" value="Unassembled WGS sequence"/>
</dbReference>
<dbReference type="EMBL" id="QDKQ01000044">
    <property type="protein sequence ID" value="PVM88845.1"/>
    <property type="molecule type" value="Genomic_DNA"/>
</dbReference>
<evidence type="ECO:0000256" key="3">
    <source>
        <dbReference type="SAM" id="MobiDB-lite"/>
    </source>
</evidence>
<feature type="signal peptide" evidence="4">
    <location>
        <begin position="1"/>
        <end position="26"/>
    </location>
</feature>
<feature type="chain" id="PRO_5015730090" evidence="4">
    <location>
        <begin position="27"/>
        <end position="367"/>
    </location>
</feature>
<feature type="region of interest" description="Disordered" evidence="3">
    <location>
        <begin position="26"/>
        <end position="76"/>
    </location>
</feature>
<evidence type="ECO:0000256" key="2">
    <source>
        <dbReference type="ARBA" id="ARBA00022729"/>
    </source>
</evidence>
<dbReference type="InterPro" id="IPR010258">
    <property type="entry name" value="Conjugal_tfr_TrbG/VirB9/CagX"/>
</dbReference>
<dbReference type="AlphaFoldDB" id="A0A2T9JYQ5"/>
<reference evidence="5 6" key="1">
    <citation type="submission" date="2018-04" db="EMBL/GenBank/DDBJ databases">
        <title>The genome sequence of Caulobacter sp. 744.</title>
        <authorList>
            <person name="Gao J."/>
            <person name="Sun J."/>
        </authorList>
    </citation>
    <scope>NUCLEOTIDE SEQUENCE [LARGE SCALE GENOMIC DNA]</scope>
    <source>
        <strain evidence="5 6">774</strain>
    </source>
</reference>
<dbReference type="Pfam" id="PF03524">
    <property type="entry name" value="CagX"/>
    <property type="match status" value="1"/>
</dbReference>
<proteinExistence type="inferred from homology"/>
<dbReference type="InterPro" id="IPR033645">
    <property type="entry name" value="VirB9/CagX/TrbG_C"/>
</dbReference>
<accession>A0A2T9JYQ5</accession>
<dbReference type="InterPro" id="IPR038161">
    <property type="entry name" value="VirB9/CagX/TrbG_C_sf"/>
</dbReference>
<organism evidence="5 6">
    <name type="scientific">Caulobacter endophyticus</name>
    <dbReference type="NCBI Taxonomy" id="2172652"/>
    <lineage>
        <taxon>Bacteria</taxon>
        <taxon>Pseudomonadati</taxon>
        <taxon>Pseudomonadota</taxon>
        <taxon>Alphaproteobacteria</taxon>
        <taxon>Caulobacterales</taxon>
        <taxon>Caulobacteraceae</taxon>
        <taxon>Caulobacter</taxon>
    </lineage>
</organism>
<evidence type="ECO:0000256" key="1">
    <source>
        <dbReference type="ARBA" id="ARBA00006135"/>
    </source>
</evidence>
<name>A0A2T9JYQ5_9CAUL</name>